<dbReference type="Proteomes" id="UP000070163">
    <property type="component" value="Unassembled WGS sequence"/>
</dbReference>
<evidence type="ECO:0000256" key="3">
    <source>
        <dbReference type="ARBA" id="ARBA00022428"/>
    </source>
</evidence>
<keyword evidence="6 7" id="KW-0472">Membrane</keyword>
<dbReference type="Gene3D" id="1.10.357.140">
    <property type="entry name" value="UbiA prenyltransferase"/>
    <property type="match status" value="1"/>
</dbReference>
<dbReference type="InterPro" id="IPR044878">
    <property type="entry name" value="UbiA_sf"/>
</dbReference>
<dbReference type="GO" id="GO:0005886">
    <property type="term" value="C:plasma membrane"/>
    <property type="evidence" value="ECO:0007669"/>
    <property type="project" value="UniProtKB-SubCell"/>
</dbReference>
<proteinExistence type="predicted"/>
<dbReference type="PATRIC" id="fig|1698259.3.peg.768"/>
<dbReference type="UniPathway" id="UPA00079"/>
<feature type="transmembrane region" description="Helical" evidence="7">
    <location>
        <begin position="266"/>
        <end position="285"/>
    </location>
</feature>
<accession>A0A133U9Q5</accession>
<comment type="pathway">
    <text evidence="2">Quinol/quinone metabolism; menaquinone biosynthesis.</text>
</comment>
<dbReference type="InterPro" id="IPR050475">
    <property type="entry name" value="Prenyltransferase_related"/>
</dbReference>
<name>A0A133U9Q5_9EURY</name>
<evidence type="ECO:0000256" key="1">
    <source>
        <dbReference type="ARBA" id="ARBA00004651"/>
    </source>
</evidence>
<dbReference type="PANTHER" id="PTHR42723">
    <property type="entry name" value="CHLOROPHYLL SYNTHASE"/>
    <property type="match status" value="1"/>
</dbReference>
<dbReference type="AlphaFoldDB" id="A0A133U9Q5"/>
<feature type="transmembrane region" description="Helical" evidence="7">
    <location>
        <begin position="206"/>
        <end position="228"/>
    </location>
</feature>
<evidence type="ECO:0000313" key="8">
    <source>
        <dbReference type="EMBL" id="KXA90934.1"/>
    </source>
</evidence>
<evidence type="ECO:0000313" key="9">
    <source>
        <dbReference type="Proteomes" id="UP000070163"/>
    </source>
</evidence>
<feature type="transmembrane region" description="Helical" evidence="7">
    <location>
        <begin position="36"/>
        <end position="57"/>
    </location>
</feature>
<dbReference type="EMBL" id="LHXJ01000030">
    <property type="protein sequence ID" value="KXA90934.1"/>
    <property type="molecule type" value="Genomic_DNA"/>
</dbReference>
<dbReference type="Pfam" id="PF01040">
    <property type="entry name" value="UbiA"/>
    <property type="match status" value="1"/>
</dbReference>
<evidence type="ECO:0000256" key="5">
    <source>
        <dbReference type="ARBA" id="ARBA00022989"/>
    </source>
</evidence>
<keyword evidence="4 7" id="KW-0812">Transmembrane</keyword>
<keyword evidence="3" id="KW-0474">Menaquinone biosynthesis</keyword>
<feature type="transmembrane region" description="Helical" evidence="7">
    <location>
        <begin position="134"/>
        <end position="157"/>
    </location>
</feature>
<organism evidence="8 9">
    <name type="scientific">candidate division MSBL1 archaeon SCGC-AAA259A05</name>
    <dbReference type="NCBI Taxonomy" id="1698259"/>
    <lineage>
        <taxon>Archaea</taxon>
        <taxon>Methanobacteriati</taxon>
        <taxon>Methanobacteriota</taxon>
        <taxon>candidate division MSBL1</taxon>
    </lineage>
</organism>
<dbReference type="PANTHER" id="PTHR42723:SF1">
    <property type="entry name" value="CHLOROPHYLL SYNTHASE, CHLOROPLASTIC"/>
    <property type="match status" value="1"/>
</dbReference>
<dbReference type="GO" id="GO:0009234">
    <property type="term" value="P:menaquinone biosynthetic process"/>
    <property type="evidence" value="ECO:0007669"/>
    <property type="project" value="UniProtKB-UniPathway"/>
</dbReference>
<dbReference type="InterPro" id="IPR000537">
    <property type="entry name" value="UbiA_prenyltransferase"/>
</dbReference>
<keyword evidence="5 7" id="KW-1133">Transmembrane helix</keyword>
<evidence type="ECO:0008006" key="10">
    <source>
        <dbReference type="Google" id="ProtNLM"/>
    </source>
</evidence>
<protein>
    <recommendedName>
        <fullName evidence="10">Ubiquinone biosynthesis protein UbiA</fullName>
    </recommendedName>
</protein>
<evidence type="ECO:0000256" key="7">
    <source>
        <dbReference type="SAM" id="Phobius"/>
    </source>
</evidence>
<evidence type="ECO:0000256" key="2">
    <source>
        <dbReference type="ARBA" id="ARBA00004863"/>
    </source>
</evidence>
<evidence type="ECO:0000256" key="4">
    <source>
        <dbReference type="ARBA" id="ARBA00022692"/>
    </source>
</evidence>
<evidence type="ECO:0000256" key="6">
    <source>
        <dbReference type="ARBA" id="ARBA00023136"/>
    </source>
</evidence>
<dbReference type="GO" id="GO:0004659">
    <property type="term" value="F:prenyltransferase activity"/>
    <property type="evidence" value="ECO:0007669"/>
    <property type="project" value="InterPro"/>
</dbReference>
<keyword evidence="9" id="KW-1185">Reference proteome</keyword>
<feature type="transmembrane region" description="Helical" evidence="7">
    <location>
        <begin position="235"/>
        <end position="254"/>
    </location>
</feature>
<feature type="transmembrane region" description="Helical" evidence="7">
    <location>
        <begin position="162"/>
        <end position="181"/>
    </location>
</feature>
<sequence>MRKIVPIIRGMRPRYWPASILTLLIGVLIAEGNAPILTILIAAVTFGPIMGGATYLLNHYYDRHIDRINPRTRNLPISKLEVSPLNVKRASVILYAVGIIPAYSIGLEILVLYLAMLGLGVSYSAPPVRLKSKLLPGILTSAVGYGFASIYAGWLLVKNMSLAPLIIALPISLSIAAAHLYKGVEDRVGDTMNGVSTVATRGGRKLALSISWLLSVSGYVLFAVFSFFGWLAGEFAYLGLGVPLISVVYASISTEQIADDDVRKHGWVLAISLVVTLAIVLAISVRHAPIL</sequence>
<comment type="caution">
    <text evidence="8">The sequence shown here is derived from an EMBL/GenBank/DDBJ whole genome shotgun (WGS) entry which is preliminary data.</text>
</comment>
<reference evidence="8 9" key="1">
    <citation type="journal article" date="2016" name="Sci. Rep.">
        <title>Metabolic traits of an uncultured archaeal lineage -MSBL1- from brine pools of the Red Sea.</title>
        <authorList>
            <person name="Mwirichia R."/>
            <person name="Alam I."/>
            <person name="Rashid M."/>
            <person name="Vinu M."/>
            <person name="Ba-Alawi W."/>
            <person name="Anthony Kamau A."/>
            <person name="Kamanda Ngugi D."/>
            <person name="Goker M."/>
            <person name="Klenk H.P."/>
            <person name="Bajic V."/>
            <person name="Stingl U."/>
        </authorList>
    </citation>
    <scope>NUCLEOTIDE SEQUENCE [LARGE SCALE GENOMIC DNA]</scope>
    <source>
        <strain evidence="8">SCGC-AAA259A05</strain>
    </source>
</reference>
<dbReference type="CDD" id="cd13962">
    <property type="entry name" value="PT_UbiA_UBIAD1"/>
    <property type="match status" value="1"/>
</dbReference>
<comment type="subcellular location">
    <subcellularLocation>
        <location evidence="1">Cell membrane</location>
        <topology evidence="1">Multi-pass membrane protein</topology>
    </subcellularLocation>
</comment>
<feature type="transmembrane region" description="Helical" evidence="7">
    <location>
        <begin position="92"/>
        <end position="114"/>
    </location>
</feature>
<dbReference type="InterPro" id="IPR026046">
    <property type="entry name" value="UBIAD1"/>
</dbReference>
<gene>
    <name evidence="8" type="ORF">AKJ57_03080</name>
</gene>
<feature type="transmembrane region" description="Helical" evidence="7">
    <location>
        <begin position="12"/>
        <end position="30"/>
    </location>
</feature>